<evidence type="ECO:0000313" key="2">
    <source>
        <dbReference type="Proteomes" id="UP000236161"/>
    </source>
</evidence>
<proteinExistence type="predicted"/>
<gene>
    <name evidence="1" type="ORF">AXF42_Ash014585</name>
</gene>
<sequence>MMAWVPSAVSLSLEESSAIRGCRDLLMLVLSWGRVFVRKSAGLGEVECDRRYLVPSCPGLRGISLDHRGRWLAESPCTRFGLGQESYKTGS</sequence>
<evidence type="ECO:0000313" key="1">
    <source>
        <dbReference type="EMBL" id="PKA55913.1"/>
    </source>
</evidence>
<organism evidence="1 2">
    <name type="scientific">Apostasia shenzhenica</name>
    <dbReference type="NCBI Taxonomy" id="1088818"/>
    <lineage>
        <taxon>Eukaryota</taxon>
        <taxon>Viridiplantae</taxon>
        <taxon>Streptophyta</taxon>
        <taxon>Embryophyta</taxon>
        <taxon>Tracheophyta</taxon>
        <taxon>Spermatophyta</taxon>
        <taxon>Magnoliopsida</taxon>
        <taxon>Liliopsida</taxon>
        <taxon>Asparagales</taxon>
        <taxon>Orchidaceae</taxon>
        <taxon>Apostasioideae</taxon>
        <taxon>Apostasia</taxon>
    </lineage>
</organism>
<dbReference type="Proteomes" id="UP000236161">
    <property type="component" value="Unassembled WGS sequence"/>
</dbReference>
<reference evidence="1 2" key="1">
    <citation type="journal article" date="2017" name="Nature">
        <title>The Apostasia genome and the evolution of orchids.</title>
        <authorList>
            <person name="Zhang G.Q."/>
            <person name="Liu K.W."/>
            <person name="Li Z."/>
            <person name="Lohaus R."/>
            <person name="Hsiao Y.Y."/>
            <person name="Niu S.C."/>
            <person name="Wang J.Y."/>
            <person name="Lin Y.C."/>
            <person name="Xu Q."/>
            <person name="Chen L.J."/>
            <person name="Yoshida K."/>
            <person name="Fujiwara S."/>
            <person name="Wang Z.W."/>
            <person name="Zhang Y.Q."/>
            <person name="Mitsuda N."/>
            <person name="Wang M."/>
            <person name="Liu G.H."/>
            <person name="Pecoraro L."/>
            <person name="Huang H.X."/>
            <person name="Xiao X.J."/>
            <person name="Lin M."/>
            <person name="Wu X.Y."/>
            <person name="Wu W.L."/>
            <person name="Chen Y.Y."/>
            <person name="Chang S.B."/>
            <person name="Sakamoto S."/>
            <person name="Ohme-Takagi M."/>
            <person name="Yagi M."/>
            <person name="Zeng S.J."/>
            <person name="Shen C.Y."/>
            <person name="Yeh C.M."/>
            <person name="Luo Y.B."/>
            <person name="Tsai W.C."/>
            <person name="Van de Peer Y."/>
            <person name="Liu Z.J."/>
        </authorList>
    </citation>
    <scope>NUCLEOTIDE SEQUENCE [LARGE SCALE GENOMIC DNA]</scope>
    <source>
        <strain evidence="2">cv. Shenzhen</strain>
        <tissue evidence="1">Stem</tissue>
    </source>
</reference>
<dbReference type="EMBL" id="KZ451976">
    <property type="protein sequence ID" value="PKA55913.1"/>
    <property type="molecule type" value="Genomic_DNA"/>
</dbReference>
<keyword evidence="2" id="KW-1185">Reference proteome</keyword>
<dbReference type="AlphaFoldDB" id="A0A2I0AK26"/>
<name>A0A2I0AK26_9ASPA</name>
<protein>
    <submittedName>
        <fullName evidence="1">Uncharacterized protein</fullName>
    </submittedName>
</protein>
<accession>A0A2I0AK26</accession>